<feature type="region of interest" description="Disordered" evidence="1">
    <location>
        <begin position="1"/>
        <end position="48"/>
    </location>
</feature>
<organism evidence="2 3">
    <name type="scientific">Arabidopsis thaliana</name>
    <name type="common">Mouse-ear cress</name>
    <dbReference type="NCBI Taxonomy" id="3702"/>
    <lineage>
        <taxon>Eukaryota</taxon>
        <taxon>Viridiplantae</taxon>
        <taxon>Streptophyta</taxon>
        <taxon>Embryophyta</taxon>
        <taxon>Tracheophyta</taxon>
        <taxon>Spermatophyta</taxon>
        <taxon>Magnoliopsida</taxon>
        <taxon>eudicotyledons</taxon>
        <taxon>Gunneridae</taxon>
        <taxon>Pentapetalae</taxon>
        <taxon>rosids</taxon>
        <taxon>malvids</taxon>
        <taxon>Brassicales</taxon>
        <taxon>Brassicaceae</taxon>
        <taxon>Camelineae</taxon>
        <taxon>Arabidopsis</taxon>
    </lineage>
</organism>
<sequence>MFPIPPPITITASPHPSDSGGDGSNSKSSSDDEFVSLDSSTSGFCSSSGKFFDLMQFLVLNLISRN</sequence>
<gene>
    <name evidence="2" type="ordered locus">AXX17_At2g09850</name>
</gene>
<name>A0A178VV52_ARATH</name>
<dbReference type="AlphaFoldDB" id="A0A178VV52"/>
<protein>
    <submittedName>
        <fullName evidence="2">Uncharacterized protein</fullName>
    </submittedName>
</protein>
<comment type="caution">
    <text evidence="2">The sequence shown here is derived from an EMBL/GenBank/DDBJ whole genome shotgun (WGS) entry which is preliminary data.</text>
</comment>
<reference evidence="3" key="1">
    <citation type="journal article" date="2016" name="Proc. Natl. Acad. Sci. U.S.A.">
        <title>Chromosome-level assembly of Arabidopsis thaliana Ler reveals the extent of translocation and inversion polymorphisms.</title>
        <authorList>
            <person name="Zapata L."/>
            <person name="Ding J."/>
            <person name="Willing E.M."/>
            <person name="Hartwig B."/>
            <person name="Bezdan D."/>
            <person name="Jiao W.B."/>
            <person name="Patel V."/>
            <person name="Velikkakam James G."/>
            <person name="Koornneef M."/>
            <person name="Ossowski S."/>
            <person name="Schneeberger K."/>
        </authorList>
    </citation>
    <scope>NUCLEOTIDE SEQUENCE [LARGE SCALE GENOMIC DNA]</scope>
    <source>
        <strain evidence="3">cv. Landsberg erecta</strain>
    </source>
</reference>
<feature type="compositionally biased region" description="Low complexity" evidence="1">
    <location>
        <begin position="9"/>
        <end position="28"/>
    </location>
</feature>
<dbReference type="EMBL" id="LUHQ01000002">
    <property type="protein sequence ID" value="OAP09704.1"/>
    <property type="molecule type" value="Genomic_DNA"/>
</dbReference>
<evidence type="ECO:0000256" key="1">
    <source>
        <dbReference type="SAM" id="MobiDB-lite"/>
    </source>
</evidence>
<accession>A0A178VV52</accession>
<evidence type="ECO:0000313" key="2">
    <source>
        <dbReference type="EMBL" id="OAP09704.1"/>
    </source>
</evidence>
<dbReference type="Proteomes" id="UP000078284">
    <property type="component" value="Chromosome 2"/>
</dbReference>
<proteinExistence type="predicted"/>
<evidence type="ECO:0000313" key="3">
    <source>
        <dbReference type="Proteomes" id="UP000078284"/>
    </source>
</evidence>
<feature type="compositionally biased region" description="Low complexity" evidence="1">
    <location>
        <begin position="36"/>
        <end position="48"/>
    </location>
</feature>